<evidence type="ECO:0000313" key="4">
    <source>
        <dbReference type="EMBL" id="GAA1699638.1"/>
    </source>
</evidence>
<dbReference type="InterPro" id="IPR015908">
    <property type="entry name" value="Allantoicase_dom"/>
</dbReference>
<dbReference type="InterPro" id="IPR005164">
    <property type="entry name" value="Allantoicase"/>
</dbReference>
<evidence type="ECO:0000313" key="5">
    <source>
        <dbReference type="Proteomes" id="UP001500383"/>
    </source>
</evidence>
<dbReference type="InterPro" id="IPR008979">
    <property type="entry name" value="Galactose-bd-like_sf"/>
</dbReference>
<reference evidence="4 5" key="1">
    <citation type="journal article" date="2019" name="Int. J. Syst. Evol. Microbiol.">
        <title>The Global Catalogue of Microorganisms (GCM) 10K type strain sequencing project: providing services to taxonomists for standard genome sequencing and annotation.</title>
        <authorList>
            <consortium name="The Broad Institute Genomics Platform"/>
            <consortium name="The Broad Institute Genome Sequencing Center for Infectious Disease"/>
            <person name="Wu L."/>
            <person name="Ma J."/>
        </authorList>
    </citation>
    <scope>NUCLEOTIDE SEQUENCE [LARGE SCALE GENOMIC DNA]</scope>
    <source>
        <strain evidence="4 5">JCM 16002</strain>
    </source>
</reference>
<organism evidence="4 5">
    <name type="scientific">Dietzia cercidiphylli</name>
    <dbReference type="NCBI Taxonomy" id="498199"/>
    <lineage>
        <taxon>Bacteria</taxon>
        <taxon>Bacillati</taxon>
        <taxon>Actinomycetota</taxon>
        <taxon>Actinomycetes</taxon>
        <taxon>Mycobacteriales</taxon>
        <taxon>Dietziaceae</taxon>
        <taxon>Dietzia</taxon>
    </lineage>
</organism>
<dbReference type="PIRSF" id="PIRSF016516">
    <property type="entry name" value="Allantoicase"/>
    <property type="match status" value="1"/>
</dbReference>
<dbReference type="Proteomes" id="UP001500383">
    <property type="component" value="Unassembled WGS sequence"/>
</dbReference>
<name>A0ABN2I6U7_9ACTN</name>
<proteinExistence type="inferred from homology"/>
<comment type="catalytic activity">
    <reaction evidence="2">
        <text>allantoate + H2O = (S)-ureidoglycolate + urea</text>
        <dbReference type="Rhea" id="RHEA:11016"/>
        <dbReference type="ChEBI" id="CHEBI:15377"/>
        <dbReference type="ChEBI" id="CHEBI:16199"/>
        <dbReference type="ChEBI" id="CHEBI:17536"/>
        <dbReference type="ChEBI" id="CHEBI:57296"/>
        <dbReference type="EC" id="3.5.3.4"/>
    </reaction>
</comment>
<comment type="pathway">
    <text evidence="2">Nitrogen metabolism; (S)-allantoin degradation; (S)-ureidoglycolate from allantoate (aminidohydrolase route): step 1/1.</text>
</comment>
<dbReference type="EC" id="3.5.3.4" evidence="2"/>
<dbReference type="SUPFAM" id="SSF49785">
    <property type="entry name" value="Galactose-binding domain-like"/>
    <property type="match status" value="2"/>
</dbReference>
<feature type="domain" description="Allantoicase" evidence="3">
    <location>
        <begin position="19"/>
        <end position="167"/>
    </location>
</feature>
<keyword evidence="2" id="KW-0378">Hydrolase</keyword>
<dbReference type="HAMAP" id="MF_00813">
    <property type="entry name" value="Allantoicase"/>
    <property type="match status" value="1"/>
</dbReference>
<dbReference type="PANTHER" id="PTHR12045:SF3">
    <property type="entry name" value="INACTIVE ALLANTOICASE-RELATED"/>
    <property type="match status" value="1"/>
</dbReference>
<evidence type="ECO:0000256" key="1">
    <source>
        <dbReference type="ARBA" id="ARBA00009242"/>
    </source>
</evidence>
<dbReference type="Gene3D" id="2.60.120.260">
    <property type="entry name" value="Galactose-binding domain-like"/>
    <property type="match status" value="2"/>
</dbReference>
<accession>A0ABN2I6U7</accession>
<keyword evidence="2" id="KW-0659">Purine metabolism</keyword>
<dbReference type="EMBL" id="BAAAQG010000003">
    <property type="protein sequence ID" value="GAA1699638.1"/>
    <property type="molecule type" value="Genomic_DNA"/>
</dbReference>
<evidence type="ECO:0000256" key="2">
    <source>
        <dbReference type="HAMAP-Rule" id="MF_00813"/>
    </source>
</evidence>
<dbReference type="NCBIfam" id="TIGR02961">
    <property type="entry name" value="allantoicase"/>
    <property type="match status" value="1"/>
</dbReference>
<keyword evidence="5" id="KW-1185">Reference proteome</keyword>
<sequence length="356" mass="38154">MTDPEFLALPDLASRALAGSVVYADDEFFAEKENLILPSEPVFDPDLFGHKGKVYDGWETRRRRSPGQDAAIVRLGVPGVVRGVVVDTAFFRGNFPPQVAVDGAWIDGYPGTDELPGAHWRPLVPAAAAEGDTRNLFAVSDPVSVTHVRLRMIPDGGVARLRVHGEPTPDPAFLGGTVDLAAAENGGRVVDCSDLFYSSPANIIAPGRSRIMGEGWENARRRDGGNDHVTVALAGQGTVDHVEIDTSYYVGNAPGSASLRGIARAEDLEHPDRWVDLVPRTPLQPDCRHRYLVGSGSGAEPGAEPGAADLVRFVRLDVFPDGGIARLRVHGRLSTEALDLLAARVAQARHTGLMRS</sequence>
<evidence type="ECO:0000259" key="3">
    <source>
        <dbReference type="Pfam" id="PF03561"/>
    </source>
</evidence>
<comment type="similarity">
    <text evidence="1 2">Belongs to the allantoicase family.</text>
</comment>
<dbReference type="RefSeq" id="WP_182659428.1">
    <property type="nucleotide sequence ID" value="NZ_BAAAQG010000003.1"/>
</dbReference>
<protein>
    <recommendedName>
        <fullName evidence="2">Probable allantoicase</fullName>
        <ecNumber evidence="2">3.5.3.4</ecNumber>
    </recommendedName>
    <alternativeName>
        <fullName evidence="2">Allantoate amidinohydrolase</fullName>
    </alternativeName>
</protein>
<feature type="domain" description="Allantoicase" evidence="3">
    <location>
        <begin position="186"/>
        <end position="333"/>
    </location>
</feature>
<dbReference type="Pfam" id="PF03561">
    <property type="entry name" value="Allantoicase"/>
    <property type="match status" value="2"/>
</dbReference>
<gene>
    <name evidence="2 4" type="primary">alc</name>
    <name evidence="4" type="ORF">GCM10009831_04960</name>
</gene>
<dbReference type="PANTHER" id="PTHR12045">
    <property type="entry name" value="ALLANTOICASE"/>
    <property type="match status" value="1"/>
</dbReference>
<comment type="caution">
    <text evidence="4">The sequence shown here is derived from an EMBL/GenBank/DDBJ whole genome shotgun (WGS) entry which is preliminary data.</text>
</comment>